<evidence type="ECO:0000313" key="2">
    <source>
        <dbReference type="Proteomes" id="UP000034492"/>
    </source>
</evidence>
<organism evidence="1 2">
    <name type="scientific">Candidatus Daviesbacteria bacterium GW2011_GWB1_36_5</name>
    <dbReference type="NCBI Taxonomy" id="1618426"/>
    <lineage>
        <taxon>Bacteria</taxon>
        <taxon>Candidatus Daviesiibacteriota</taxon>
    </lineage>
</organism>
<dbReference type="CDD" id="cd19067">
    <property type="entry name" value="PfuEndoQ-like"/>
    <property type="match status" value="1"/>
</dbReference>
<accession>A0A0G0EU60</accession>
<dbReference type="GO" id="GO:0004386">
    <property type="term" value="F:helicase activity"/>
    <property type="evidence" value="ECO:0007669"/>
    <property type="project" value="UniProtKB-KW"/>
</dbReference>
<protein>
    <submittedName>
        <fullName evidence="1">UvrD/REP helicase</fullName>
    </submittedName>
</protein>
<sequence>MAYVADLHIHSRFSRACSSALNIPNLAKWAKYKGISLMGTGDCLHPLWQAELKKDLKLVDGKYQVNGITFIPTTEVACIYSEAGRVRRIHILIFLPNLDSAAKLSEVLTKKGINLVSDGRPIMGMSTKALCEIVFSVEPEALIIPAHIWTPWFSLFGSQSGYDKFADCFGDFSDKIYGIETGLSSEPAMNWRVKDLDEKAILSFSDAHSLPRLGREATIIGGECSFEGLSKSVKQRKIIGTIEFFPEEGKYHYSGHRNCGVVYGPEELKEKGVICPKCKRKLTVGVMQRVEDLAGISNDKLQISNENGVIKSKAFPDKPGFRMLVQLEEIIAEALNSTVSSQKVKNEYERLVTTLDTELKILTKTPLEQIEKYAGVKIAEGVKRIRKGKLTIKPGFDNTYGVVKIWDENEDKLKEEEQMGLF</sequence>
<dbReference type="PANTHER" id="PTHR40084">
    <property type="entry name" value="PHOSPHOHYDROLASE, PHP FAMILY"/>
    <property type="match status" value="1"/>
</dbReference>
<dbReference type="PANTHER" id="PTHR40084:SF1">
    <property type="entry name" value="PHOSPHOTRANSFERASE"/>
    <property type="match status" value="1"/>
</dbReference>
<evidence type="ECO:0000313" key="1">
    <source>
        <dbReference type="EMBL" id="KKQ10463.1"/>
    </source>
</evidence>
<dbReference type="AlphaFoldDB" id="A0A0G0EU60"/>
<dbReference type="Gene3D" id="3.20.20.140">
    <property type="entry name" value="Metal-dependent hydrolases"/>
    <property type="match status" value="1"/>
</dbReference>
<dbReference type="Proteomes" id="UP000034492">
    <property type="component" value="Unassembled WGS sequence"/>
</dbReference>
<keyword evidence="1" id="KW-0547">Nucleotide-binding</keyword>
<keyword evidence="1" id="KW-0347">Helicase</keyword>
<reference evidence="1 2" key="1">
    <citation type="journal article" date="2015" name="Nature">
        <title>rRNA introns, odd ribosomes, and small enigmatic genomes across a large radiation of phyla.</title>
        <authorList>
            <person name="Brown C.T."/>
            <person name="Hug L.A."/>
            <person name="Thomas B.C."/>
            <person name="Sharon I."/>
            <person name="Castelle C.J."/>
            <person name="Singh A."/>
            <person name="Wilkins M.J."/>
            <person name="Williams K.H."/>
            <person name="Banfield J.F."/>
        </authorList>
    </citation>
    <scope>NUCLEOTIDE SEQUENCE [LARGE SCALE GENOMIC DNA]</scope>
</reference>
<keyword evidence="1" id="KW-0378">Hydrolase</keyword>
<dbReference type="EMBL" id="LBSA01000004">
    <property type="protein sequence ID" value="KKQ10463.1"/>
    <property type="molecule type" value="Genomic_DNA"/>
</dbReference>
<comment type="caution">
    <text evidence="1">The sequence shown here is derived from an EMBL/GenBank/DDBJ whole genome shotgun (WGS) entry which is preliminary data.</text>
</comment>
<name>A0A0G0EU60_9BACT</name>
<gene>
    <name evidence="1" type="ORF">US19_C0004G0011</name>
</gene>
<proteinExistence type="predicted"/>
<keyword evidence="1" id="KW-0067">ATP-binding</keyword>
<dbReference type="SUPFAM" id="SSF89550">
    <property type="entry name" value="PHP domain-like"/>
    <property type="match status" value="1"/>
</dbReference>
<dbReference type="InterPro" id="IPR016195">
    <property type="entry name" value="Pol/histidinol_Pase-like"/>
</dbReference>